<accession>A0A1Q8QGR9</accession>
<dbReference type="AlphaFoldDB" id="A0A1Q8QGR9"/>
<dbReference type="STRING" id="1888891.DSOL_4961"/>
<dbReference type="Pfam" id="PF03379">
    <property type="entry name" value="CcmB"/>
    <property type="match status" value="1"/>
</dbReference>
<evidence type="ECO:0000256" key="11">
    <source>
        <dbReference type="ARBA" id="ARBA00023136"/>
    </source>
</evidence>
<keyword evidence="6" id="KW-1003">Cell membrane</keyword>
<feature type="transmembrane region" description="Helical" evidence="12">
    <location>
        <begin position="169"/>
        <end position="193"/>
    </location>
</feature>
<evidence type="ECO:0000256" key="8">
    <source>
        <dbReference type="ARBA" id="ARBA00022692"/>
    </source>
</evidence>
<dbReference type="Proteomes" id="UP000186102">
    <property type="component" value="Unassembled WGS sequence"/>
</dbReference>
<dbReference type="InterPro" id="IPR003544">
    <property type="entry name" value="Cyt_c_biogenesis_CcmB"/>
</dbReference>
<keyword evidence="7" id="KW-0997">Cell inner membrane</keyword>
<organism evidence="13 14">
    <name type="scientific">Desulfosporosinus metallidurans</name>
    <dbReference type="NCBI Taxonomy" id="1888891"/>
    <lineage>
        <taxon>Bacteria</taxon>
        <taxon>Bacillati</taxon>
        <taxon>Bacillota</taxon>
        <taxon>Clostridia</taxon>
        <taxon>Eubacteriales</taxon>
        <taxon>Desulfitobacteriaceae</taxon>
        <taxon>Desulfosporosinus</taxon>
    </lineage>
</organism>
<dbReference type="RefSeq" id="WP_075367225.1">
    <property type="nucleotide sequence ID" value="NZ_MLBF01000075.1"/>
</dbReference>
<dbReference type="PIRSF" id="PIRSF002764">
    <property type="entry name" value="CcmB"/>
    <property type="match status" value="1"/>
</dbReference>
<keyword evidence="9" id="KW-0201">Cytochrome c-type biogenesis</keyword>
<dbReference type="GO" id="GO:0015232">
    <property type="term" value="F:heme transmembrane transporter activity"/>
    <property type="evidence" value="ECO:0007669"/>
    <property type="project" value="InterPro"/>
</dbReference>
<proteinExistence type="inferred from homology"/>
<dbReference type="EMBL" id="MLBF01000075">
    <property type="protein sequence ID" value="OLN26536.1"/>
    <property type="molecule type" value="Genomic_DNA"/>
</dbReference>
<sequence>MGKELALITTIFKKDLVSEFRAKESIVTMVTFSVLILILFSMAFEPSRQTVEEILPGLIWMSLIFSGILGLNRTYAKERFNDCLIGILSTPIALYQIYLGKAASNLVQLLFVEIITFPLYFIFYDLNLKGSLGMLIIIMLIGSVGFVLVGTFLAALTSNLRANEALLPVILFPLLMPVLLAAIEATSAVFTGLTLDQYLPWIKLILVYDLVFLMMPFLLFDYLMEVD</sequence>
<keyword evidence="8 12" id="KW-0812">Transmembrane</keyword>
<feature type="transmembrane region" description="Helical" evidence="12">
    <location>
        <begin position="106"/>
        <end position="123"/>
    </location>
</feature>
<dbReference type="PRINTS" id="PR01414">
    <property type="entry name" value="CCMBBIOGNSIS"/>
</dbReference>
<evidence type="ECO:0000256" key="9">
    <source>
        <dbReference type="ARBA" id="ARBA00022748"/>
    </source>
</evidence>
<evidence type="ECO:0000313" key="13">
    <source>
        <dbReference type="EMBL" id="OLN26536.1"/>
    </source>
</evidence>
<dbReference type="PANTHER" id="PTHR30070:SF1">
    <property type="entry name" value="CYTOCHROME C BIOGENESIS B-RELATED"/>
    <property type="match status" value="1"/>
</dbReference>
<dbReference type="PANTHER" id="PTHR30070">
    <property type="entry name" value="HEME EXPORTER PROTEIN B"/>
    <property type="match status" value="1"/>
</dbReference>
<protein>
    <recommendedName>
        <fullName evidence="4">Heme exporter protein B</fullName>
    </recommendedName>
</protein>
<dbReference type="GO" id="GO:0005886">
    <property type="term" value="C:plasma membrane"/>
    <property type="evidence" value="ECO:0007669"/>
    <property type="project" value="UniProtKB-SubCell"/>
</dbReference>
<keyword evidence="14" id="KW-1185">Reference proteome</keyword>
<evidence type="ECO:0000256" key="10">
    <source>
        <dbReference type="ARBA" id="ARBA00022989"/>
    </source>
</evidence>
<evidence type="ECO:0000256" key="1">
    <source>
        <dbReference type="ARBA" id="ARBA00002442"/>
    </source>
</evidence>
<keyword evidence="5" id="KW-0813">Transport</keyword>
<comment type="caution">
    <text evidence="13">The sequence shown here is derived from an EMBL/GenBank/DDBJ whole genome shotgun (WGS) entry which is preliminary data.</text>
</comment>
<name>A0A1Q8QGR9_9FIRM</name>
<dbReference type="OrthoDB" id="9812809at2"/>
<reference evidence="13 14" key="1">
    <citation type="submission" date="2016-09" db="EMBL/GenBank/DDBJ databases">
        <title>Complete genome of Desulfosporosinus sp. OL.</title>
        <authorList>
            <person name="Mardanov A."/>
            <person name="Beletsky A."/>
            <person name="Panova A."/>
            <person name="Karnachuk O."/>
            <person name="Ravin N."/>
        </authorList>
    </citation>
    <scope>NUCLEOTIDE SEQUENCE [LARGE SCALE GENOMIC DNA]</scope>
    <source>
        <strain evidence="13 14">OL</strain>
    </source>
</reference>
<feature type="transmembrane region" description="Helical" evidence="12">
    <location>
        <begin position="26"/>
        <end position="42"/>
    </location>
</feature>
<comment type="subcellular location">
    <subcellularLocation>
        <location evidence="2">Cell inner membrane</location>
        <topology evidence="2">Multi-pass membrane protein</topology>
    </subcellularLocation>
</comment>
<evidence type="ECO:0000256" key="4">
    <source>
        <dbReference type="ARBA" id="ARBA00016452"/>
    </source>
</evidence>
<dbReference type="InterPro" id="IPR026031">
    <property type="entry name" value="Cyt_c_CcmB_bac"/>
</dbReference>
<gene>
    <name evidence="13" type="ORF">DSOL_4961</name>
</gene>
<dbReference type="GO" id="GO:1903607">
    <property type="term" value="P:cytochrome c biosynthetic process"/>
    <property type="evidence" value="ECO:0007669"/>
    <property type="project" value="TreeGrafter"/>
</dbReference>
<evidence type="ECO:0000256" key="2">
    <source>
        <dbReference type="ARBA" id="ARBA00004429"/>
    </source>
</evidence>
<comment type="similarity">
    <text evidence="3">Belongs to the CcmB/CycW/HelB family.</text>
</comment>
<evidence type="ECO:0000256" key="6">
    <source>
        <dbReference type="ARBA" id="ARBA00022475"/>
    </source>
</evidence>
<feature type="transmembrane region" description="Helical" evidence="12">
    <location>
        <begin position="54"/>
        <end position="71"/>
    </location>
</feature>
<evidence type="ECO:0000256" key="7">
    <source>
        <dbReference type="ARBA" id="ARBA00022519"/>
    </source>
</evidence>
<keyword evidence="11 12" id="KW-0472">Membrane</keyword>
<evidence type="ECO:0000256" key="12">
    <source>
        <dbReference type="SAM" id="Phobius"/>
    </source>
</evidence>
<feature type="transmembrane region" description="Helical" evidence="12">
    <location>
        <begin position="205"/>
        <end position="224"/>
    </location>
</feature>
<dbReference type="GO" id="GO:0017004">
    <property type="term" value="P:cytochrome complex assembly"/>
    <property type="evidence" value="ECO:0007669"/>
    <property type="project" value="UniProtKB-KW"/>
</dbReference>
<comment type="function">
    <text evidence="1">Required for the export of heme to the periplasm for the biogenesis of c-type cytochromes.</text>
</comment>
<evidence type="ECO:0000313" key="14">
    <source>
        <dbReference type="Proteomes" id="UP000186102"/>
    </source>
</evidence>
<keyword evidence="10 12" id="KW-1133">Transmembrane helix</keyword>
<evidence type="ECO:0000256" key="5">
    <source>
        <dbReference type="ARBA" id="ARBA00022448"/>
    </source>
</evidence>
<feature type="transmembrane region" description="Helical" evidence="12">
    <location>
        <begin position="135"/>
        <end position="157"/>
    </location>
</feature>
<evidence type="ECO:0000256" key="3">
    <source>
        <dbReference type="ARBA" id="ARBA00010544"/>
    </source>
</evidence>